<dbReference type="OrthoDB" id="443318at2759"/>
<dbReference type="InterPro" id="IPR029058">
    <property type="entry name" value="AB_hydrolase_fold"/>
</dbReference>
<comment type="similarity">
    <text evidence="1">Belongs to the peptidase S10 family.</text>
</comment>
<dbReference type="SUPFAM" id="SSF53474">
    <property type="entry name" value="alpha/beta-Hydrolases"/>
    <property type="match status" value="1"/>
</dbReference>
<keyword evidence="2" id="KW-0325">Glycoprotein</keyword>
<dbReference type="PROSITE" id="PS00560">
    <property type="entry name" value="CARBOXYPEPT_SER_HIS"/>
    <property type="match status" value="1"/>
</dbReference>
<dbReference type="InterPro" id="IPR033124">
    <property type="entry name" value="Ser_caboxypep_his_AS"/>
</dbReference>
<dbReference type="Gene3D" id="3.40.50.1820">
    <property type="entry name" value="alpha/beta hydrolase"/>
    <property type="match status" value="1"/>
</dbReference>
<evidence type="ECO:0000313" key="4">
    <source>
        <dbReference type="EMBL" id="PKA50422.1"/>
    </source>
</evidence>
<keyword evidence="4" id="KW-0121">Carboxypeptidase</keyword>
<reference evidence="4 5" key="1">
    <citation type="journal article" date="2017" name="Nature">
        <title>The Apostasia genome and the evolution of orchids.</title>
        <authorList>
            <person name="Zhang G.Q."/>
            <person name="Liu K.W."/>
            <person name="Li Z."/>
            <person name="Lohaus R."/>
            <person name="Hsiao Y.Y."/>
            <person name="Niu S.C."/>
            <person name="Wang J.Y."/>
            <person name="Lin Y.C."/>
            <person name="Xu Q."/>
            <person name="Chen L.J."/>
            <person name="Yoshida K."/>
            <person name="Fujiwara S."/>
            <person name="Wang Z.W."/>
            <person name="Zhang Y.Q."/>
            <person name="Mitsuda N."/>
            <person name="Wang M."/>
            <person name="Liu G.H."/>
            <person name="Pecoraro L."/>
            <person name="Huang H.X."/>
            <person name="Xiao X.J."/>
            <person name="Lin M."/>
            <person name="Wu X.Y."/>
            <person name="Wu W.L."/>
            <person name="Chen Y.Y."/>
            <person name="Chang S.B."/>
            <person name="Sakamoto S."/>
            <person name="Ohme-Takagi M."/>
            <person name="Yagi M."/>
            <person name="Zeng S.J."/>
            <person name="Shen C.Y."/>
            <person name="Yeh C.M."/>
            <person name="Luo Y.B."/>
            <person name="Tsai W.C."/>
            <person name="Van de Peer Y."/>
            <person name="Liu Z.J."/>
        </authorList>
    </citation>
    <scope>NUCLEOTIDE SEQUENCE [LARGE SCALE GENOMIC DNA]</scope>
    <source>
        <strain evidence="5">cv. Shenzhen</strain>
        <tissue evidence="4">Stem</tissue>
    </source>
</reference>
<name>A0A2I0A4F8_9ASPA</name>
<gene>
    <name evidence="4" type="primary">SCPL18</name>
    <name evidence="4" type="ORF">AXF42_Ash013511</name>
</gene>
<evidence type="ECO:0000256" key="1">
    <source>
        <dbReference type="ARBA" id="ARBA00009431"/>
    </source>
</evidence>
<evidence type="ECO:0000313" key="5">
    <source>
        <dbReference type="Proteomes" id="UP000236161"/>
    </source>
</evidence>
<keyword evidence="3" id="KW-0732">Signal</keyword>
<dbReference type="AlphaFoldDB" id="A0A2I0A4F8"/>
<dbReference type="EMBL" id="KZ452026">
    <property type="protein sequence ID" value="PKA50422.1"/>
    <property type="molecule type" value="Genomic_DNA"/>
</dbReference>
<evidence type="ECO:0000256" key="2">
    <source>
        <dbReference type="ARBA" id="ARBA00023180"/>
    </source>
</evidence>
<dbReference type="GO" id="GO:0019748">
    <property type="term" value="P:secondary metabolic process"/>
    <property type="evidence" value="ECO:0007669"/>
    <property type="project" value="TreeGrafter"/>
</dbReference>
<dbReference type="GO" id="GO:0006508">
    <property type="term" value="P:proteolysis"/>
    <property type="evidence" value="ECO:0007669"/>
    <property type="project" value="InterPro"/>
</dbReference>
<dbReference type="EC" id="3.4.16.5" evidence="4"/>
<keyword evidence="5" id="KW-1185">Reference proteome</keyword>
<dbReference type="InterPro" id="IPR001563">
    <property type="entry name" value="Peptidase_S10"/>
</dbReference>
<protein>
    <submittedName>
        <fullName evidence="4">Serine carboxypeptidase-like 18</fullName>
        <ecNumber evidence="4">3.4.16.5</ecNumber>
    </submittedName>
</protein>
<feature type="chain" id="PRO_5014163782" evidence="3">
    <location>
        <begin position="23"/>
        <end position="464"/>
    </location>
</feature>
<keyword evidence="4" id="KW-0645">Protease</keyword>
<dbReference type="FunFam" id="3.40.50.1820:FF:000072">
    <property type="entry name" value="Serine carboxypeptidase-like 19"/>
    <property type="match status" value="1"/>
</dbReference>
<dbReference type="Proteomes" id="UP000236161">
    <property type="component" value="Unassembled WGS sequence"/>
</dbReference>
<evidence type="ECO:0000256" key="3">
    <source>
        <dbReference type="SAM" id="SignalP"/>
    </source>
</evidence>
<dbReference type="PANTHER" id="PTHR11802:SF461">
    <property type="entry name" value="OS02G0687900 PROTEIN"/>
    <property type="match status" value="1"/>
</dbReference>
<dbReference type="PRINTS" id="PR00724">
    <property type="entry name" value="CRBOXYPTASEC"/>
</dbReference>
<dbReference type="GO" id="GO:0016747">
    <property type="term" value="F:acyltransferase activity, transferring groups other than amino-acyl groups"/>
    <property type="evidence" value="ECO:0007669"/>
    <property type="project" value="TreeGrafter"/>
</dbReference>
<proteinExistence type="inferred from homology"/>
<accession>A0A2I0A4F8</accession>
<feature type="signal peptide" evidence="3">
    <location>
        <begin position="1"/>
        <end position="22"/>
    </location>
</feature>
<sequence length="464" mass="52048">MLTDSSQFMLLLISLLLHSAQSMSAAVTHLPGFLPSSSSTLPFNLETGYVTVDEVHGVELFYYLIESEGKPSEDPLLLWLTGGPGCSALSALALEIGPLKFKTEKYNGSLPNLVYNPYAWTKFSSIIFLDSPVGTGFSFSHQPEGYQTGDKSWAEHANIFLRKWLADHPQYLSNHLYVAGDSYAGKVVPLVAQYLSNGNDNGMQPRVNLKGYIVGNPSTGEKIDFNSRVPFAHGMGIISDELAKSIRRTCKGENYQNPKNALCASHLQIFQEFESEIMKSHILEPKCTLASQKPRHTTRSLQDESSKKLITLSEPDIKCRTYAYYLMHIWANNVATKNALHVKKGTVDEWQRCKHDLAFAKDLRSSMQYHTNLTTRGYRALVYSGDHDMIVPFVGTKWWIRSLNFSVIGQWRSWHVKGQVAGYTVSYSNNLTFATVKNGGHTAPEYKPEECSAMARRWISQIPL</sequence>
<keyword evidence="4" id="KW-0378">Hydrolase</keyword>
<organism evidence="4 5">
    <name type="scientific">Apostasia shenzhenica</name>
    <dbReference type="NCBI Taxonomy" id="1088818"/>
    <lineage>
        <taxon>Eukaryota</taxon>
        <taxon>Viridiplantae</taxon>
        <taxon>Streptophyta</taxon>
        <taxon>Embryophyta</taxon>
        <taxon>Tracheophyta</taxon>
        <taxon>Spermatophyta</taxon>
        <taxon>Magnoliopsida</taxon>
        <taxon>Liliopsida</taxon>
        <taxon>Asparagales</taxon>
        <taxon>Orchidaceae</taxon>
        <taxon>Apostasioideae</taxon>
        <taxon>Apostasia</taxon>
    </lineage>
</organism>
<dbReference type="PANTHER" id="PTHR11802">
    <property type="entry name" value="SERINE PROTEASE FAMILY S10 SERINE CARBOXYPEPTIDASE"/>
    <property type="match status" value="1"/>
</dbReference>
<dbReference type="GO" id="GO:0004185">
    <property type="term" value="F:serine-type carboxypeptidase activity"/>
    <property type="evidence" value="ECO:0007669"/>
    <property type="project" value="UniProtKB-EC"/>
</dbReference>
<dbReference type="Pfam" id="PF00450">
    <property type="entry name" value="Peptidase_S10"/>
    <property type="match status" value="1"/>
</dbReference>